<evidence type="ECO:0000313" key="13">
    <source>
        <dbReference type="Proteomes" id="UP000565205"/>
    </source>
</evidence>
<reference evidence="11 13" key="1">
    <citation type="submission" date="2020-06" db="EMBL/GenBank/DDBJ databases">
        <title>Description of novel acetic acid bacteria.</title>
        <authorList>
            <person name="Sombolestani A."/>
        </authorList>
    </citation>
    <scope>NUCLEOTIDE SEQUENCE [LARGE SCALE GENOMIC DNA]</scope>
    <source>
        <strain evidence="11 13">LMG 26838</strain>
    </source>
</reference>
<evidence type="ECO:0000256" key="8">
    <source>
        <dbReference type="ARBA" id="ARBA00023167"/>
    </source>
</evidence>
<feature type="binding site" evidence="9">
    <location>
        <position position="99"/>
    </location>
    <ligand>
        <name>Fe(2+)</name>
        <dbReference type="ChEBI" id="CHEBI:29033"/>
    </ligand>
</feature>
<dbReference type="InterPro" id="IPR004313">
    <property type="entry name" value="ARD"/>
</dbReference>
<dbReference type="Proteomes" id="UP000565205">
    <property type="component" value="Unassembled WGS sequence"/>
</dbReference>
<dbReference type="GO" id="GO:0016151">
    <property type="term" value="F:nickel cation binding"/>
    <property type="evidence" value="ECO:0007669"/>
    <property type="project" value="UniProtKB-UniRule"/>
</dbReference>
<comment type="cofactor">
    <cofactor evidence="9">
        <name>Ni(2+)</name>
        <dbReference type="ChEBI" id="CHEBI:49786"/>
    </cofactor>
    <text evidence="9">Binds 1 nickel ion per monomer.</text>
</comment>
<sequence>MSQLTIYSDAAPDAPELRSNDPVVIAEALRAIGVRFERWESPVVLSPDDPAETILAAYRPHLDALMGQSGAGSADVIKINAATPNKQALRDKFLSEHQHTEDEVRFFVHGSGNFIMHVDGRVYDAHCTQGDLISVPASTKHWFDAGTEPFVTALRVFTDTSGWIAHYTGDDISDRFPAAAEPRAETVTG</sequence>
<name>A0A839UW72_9PROT</name>
<protein>
    <recommendedName>
        <fullName evidence="9">Acireductone dioxygenase</fullName>
    </recommendedName>
    <alternativeName>
        <fullName evidence="9">1,2-dihydroxy-3-keto-5-methylthiopentene dioxygenase</fullName>
        <shortName evidence="9">DHK-MTPene dioxygenase</shortName>
    </alternativeName>
    <alternativeName>
        <fullName evidence="9">Acireductone dioxygenase (Fe(2+)-requiring)</fullName>
        <shortName evidence="9">ARD'</shortName>
        <shortName evidence="9">Fe-ARD</shortName>
        <ecNumber evidence="9">1.13.11.54</ecNumber>
    </alternativeName>
    <alternativeName>
        <fullName evidence="9">Acireductone dioxygenase (Ni(2+)-requiring)</fullName>
        <shortName evidence="9">ARD</shortName>
        <shortName evidence="9">Ni-ARD</shortName>
        <ecNumber evidence="9">1.13.11.53</ecNumber>
    </alternativeName>
</protein>
<dbReference type="AlphaFoldDB" id="A0A839UW72"/>
<dbReference type="GO" id="GO:0019509">
    <property type="term" value="P:L-methionine salvage from methylthioadenosine"/>
    <property type="evidence" value="ECO:0007669"/>
    <property type="project" value="UniProtKB-UniRule"/>
</dbReference>
<keyword evidence="5 9" id="KW-0223">Dioxygenase</keyword>
<comment type="caution">
    <text evidence="10">The sequence shown here is derived from an EMBL/GenBank/DDBJ whole genome shotgun (WGS) entry which is preliminary data.</text>
</comment>
<dbReference type="Gene3D" id="2.60.120.10">
    <property type="entry name" value="Jelly Rolls"/>
    <property type="match status" value="1"/>
</dbReference>
<dbReference type="GO" id="GO:0010308">
    <property type="term" value="F:acireductone dioxygenase (Ni2+-requiring) activity"/>
    <property type="evidence" value="ECO:0007669"/>
    <property type="project" value="UniProtKB-UniRule"/>
</dbReference>
<dbReference type="GO" id="GO:0005506">
    <property type="term" value="F:iron ion binding"/>
    <property type="evidence" value="ECO:0007669"/>
    <property type="project" value="UniProtKB-UniRule"/>
</dbReference>
<feature type="binding site" evidence="9">
    <location>
        <position position="97"/>
    </location>
    <ligand>
        <name>Fe(2+)</name>
        <dbReference type="ChEBI" id="CHEBI:29033"/>
    </ligand>
</feature>
<comment type="similarity">
    <text evidence="9">Belongs to the acireductone dioxygenase (ARD) family.</text>
</comment>
<dbReference type="Proteomes" id="UP000557688">
    <property type="component" value="Unassembled WGS sequence"/>
</dbReference>
<keyword evidence="3 9" id="KW-0028">Amino-acid biosynthesis</keyword>
<keyword evidence="4 9" id="KW-0479">Metal-binding</keyword>
<organism evidence="10 12">
    <name type="scientific">Endobacter medicaginis</name>
    <dbReference type="NCBI Taxonomy" id="1181271"/>
    <lineage>
        <taxon>Bacteria</taxon>
        <taxon>Pseudomonadati</taxon>
        <taxon>Pseudomonadota</taxon>
        <taxon>Alphaproteobacteria</taxon>
        <taxon>Acetobacterales</taxon>
        <taxon>Acetobacteraceae</taxon>
        <taxon>Endobacter</taxon>
    </lineage>
</organism>
<keyword evidence="12" id="KW-1185">Reference proteome</keyword>
<proteinExistence type="inferred from homology"/>
<feature type="binding site" evidence="9">
    <location>
        <position position="141"/>
    </location>
    <ligand>
        <name>Fe(2+)</name>
        <dbReference type="ChEBI" id="CHEBI:29033"/>
    </ligand>
</feature>
<comment type="pathway">
    <text evidence="9">Amino-acid biosynthesis; L-methionine biosynthesis via salvage pathway; L-methionine from S-methyl-5-thio-alpha-D-ribose 1-phosphate: step 5/6.</text>
</comment>
<dbReference type="EMBL" id="JABXXQ010000165">
    <property type="protein sequence ID" value="NVN30508.1"/>
    <property type="molecule type" value="Genomic_DNA"/>
</dbReference>
<evidence type="ECO:0000256" key="5">
    <source>
        <dbReference type="ARBA" id="ARBA00022964"/>
    </source>
</evidence>
<evidence type="ECO:0000256" key="6">
    <source>
        <dbReference type="ARBA" id="ARBA00023002"/>
    </source>
</evidence>
<dbReference type="EC" id="1.13.11.54" evidence="9"/>
<keyword evidence="2 9" id="KW-0533">Nickel</keyword>
<gene>
    <name evidence="9" type="primary">mtnD</name>
    <name evidence="10" type="ORF">FHR90_001872</name>
    <name evidence="11" type="ORF">HUK83_09205</name>
</gene>
<evidence type="ECO:0000256" key="2">
    <source>
        <dbReference type="ARBA" id="ARBA00022596"/>
    </source>
</evidence>
<evidence type="ECO:0000313" key="12">
    <source>
        <dbReference type="Proteomes" id="UP000557688"/>
    </source>
</evidence>
<dbReference type="InterPro" id="IPR023956">
    <property type="entry name" value="ARD_bac"/>
</dbReference>
<dbReference type="RefSeq" id="WP_176624099.1">
    <property type="nucleotide sequence ID" value="NZ_JABXXQ010000165.1"/>
</dbReference>
<dbReference type="InterPro" id="IPR011051">
    <property type="entry name" value="RmlC_Cupin_sf"/>
</dbReference>
<feature type="binding site" evidence="9">
    <location>
        <position position="141"/>
    </location>
    <ligand>
        <name>Ni(2+)</name>
        <dbReference type="ChEBI" id="CHEBI:49786"/>
    </ligand>
</feature>
<comment type="catalytic activity">
    <reaction evidence="9">
        <text>1,2-dihydroxy-5-(methylsulfanyl)pent-1-en-3-one + O2 = 3-(methylsulfanyl)propanoate + CO + formate + 2 H(+)</text>
        <dbReference type="Rhea" id="RHEA:14161"/>
        <dbReference type="ChEBI" id="CHEBI:15378"/>
        <dbReference type="ChEBI" id="CHEBI:15379"/>
        <dbReference type="ChEBI" id="CHEBI:15740"/>
        <dbReference type="ChEBI" id="CHEBI:17245"/>
        <dbReference type="ChEBI" id="CHEBI:49016"/>
        <dbReference type="ChEBI" id="CHEBI:49252"/>
        <dbReference type="EC" id="1.13.11.53"/>
    </reaction>
</comment>
<dbReference type="GO" id="GO:0010309">
    <property type="term" value="F:acireductone dioxygenase [iron(II)-requiring] activity"/>
    <property type="evidence" value="ECO:0007669"/>
    <property type="project" value="UniProtKB-UniRule"/>
</dbReference>
<evidence type="ECO:0000313" key="11">
    <source>
        <dbReference type="EMBL" id="NVN30508.1"/>
    </source>
</evidence>
<feature type="site" description="May play a role in metal incorporation in vivo" evidence="9">
    <location>
        <position position="96"/>
    </location>
</feature>
<dbReference type="PANTHER" id="PTHR23418:SF0">
    <property type="entry name" value="ACIREDUCTONE DIOXYGENASE"/>
    <property type="match status" value="1"/>
</dbReference>
<feature type="binding site" evidence="9">
    <location>
        <position position="103"/>
    </location>
    <ligand>
        <name>Fe(2+)</name>
        <dbReference type="ChEBI" id="CHEBI:29033"/>
    </ligand>
</feature>
<keyword evidence="6 9" id="KW-0560">Oxidoreductase</keyword>
<feature type="binding site" evidence="9">
    <location>
        <position position="99"/>
    </location>
    <ligand>
        <name>Ni(2+)</name>
        <dbReference type="ChEBI" id="CHEBI:49786"/>
    </ligand>
</feature>
<keyword evidence="8 9" id="KW-0486">Methionine biosynthesis</keyword>
<dbReference type="EC" id="1.13.11.53" evidence="9"/>
<reference evidence="10 12" key="2">
    <citation type="submission" date="2020-08" db="EMBL/GenBank/DDBJ databases">
        <title>Genomic Encyclopedia of Type Strains, Phase III (KMG-III): the genomes of soil and plant-associated and newly described type strains.</title>
        <authorList>
            <person name="Whitman W."/>
        </authorList>
    </citation>
    <scope>NUCLEOTIDE SEQUENCE [LARGE SCALE GENOMIC DNA]</scope>
    <source>
        <strain evidence="10 12">CECT 8088</strain>
    </source>
</reference>
<dbReference type="SUPFAM" id="SSF51182">
    <property type="entry name" value="RmlC-like cupins"/>
    <property type="match status" value="1"/>
</dbReference>
<feature type="binding site" evidence="9">
    <location>
        <position position="103"/>
    </location>
    <ligand>
        <name>Ni(2+)</name>
        <dbReference type="ChEBI" id="CHEBI:49786"/>
    </ligand>
</feature>
<evidence type="ECO:0000256" key="4">
    <source>
        <dbReference type="ARBA" id="ARBA00022723"/>
    </source>
</evidence>
<dbReference type="HAMAP" id="MF_01682">
    <property type="entry name" value="Salvage_MtnD"/>
    <property type="match status" value="1"/>
</dbReference>
<dbReference type="EMBL" id="JACHXV010000006">
    <property type="protein sequence ID" value="MBB3174036.1"/>
    <property type="molecule type" value="Genomic_DNA"/>
</dbReference>
<evidence type="ECO:0000256" key="1">
    <source>
        <dbReference type="ARBA" id="ARBA00000428"/>
    </source>
</evidence>
<feature type="site" description="Important to generate the dianion" evidence="9">
    <location>
        <position position="105"/>
    </location>
</feature>
<evidence type="ECO:0000313" key="10">
    <source>
        <dbReference type="EMBL" id="MBB3174036.1"/>
    </source>
</evidence>
<dbReference type="InterPro" id="IPR014710">
    <property type="entry name" value="RmlC-like_jellyroll"/>
</dbReference>
<evidence type="ECO:0000256" key="9">
    <source>
        <dbReference type="HAMAP-Rule" id="MF_01682"/>
    </source>
</evidence>
<dbReference type="GO" id="GO:0019284">
    <property type="term" value="P:L-methionine salvage from S-adenosylmethionine"/>
    <property type="evidence" value="ECO:0007669"/>
    <property type="project" value="InterPro"/>
</dbReference>
<evidence type="ECO:0000256" key="3">
    <source>
        <dbReference type="ARBA" id="ARBA00022605"/>
    </source>
</evidence>
<feature type="binding site" evidence="9">
    <location>
        <position position="97"/>
    </location>
    <ligand>
        <name>Ni(2+)</name>
        <dbReference type="ChEBI" id="CHEBI:49786"/>
    </ligand>
</feature>
<dbReference type="PANTHER" id="PTHR23418">
    <property type="entry name" value="ACIREDUCTONE DIOXYGENASE"/>
    <property type="match status" value="1"/>
</dbReference>
<accession>A0A839UW72</accession>
<comment type="cofactor">
    <cofactor evidence="9">
        <name>Fe(2+)</name>
        <dbReference type="ChEBI" id="CHEBI:29033"/>
    </cofactor>
    <text evidence="9">Binds 1 Fe(2+) cation per monomer.</text>
</comment>
<evidence type="ECO:0000256" key="7">
    <source>
        <dbReference type="ARBA" id="ARBA00023004"/>
    </source>
</evidence>
<dbReference type="Pfam" id="PF03079">
    <property type="entry name" value="ARD"/>
    <property type="match status" value="1"/>
</dbReference>
<dbReference type="UniPathway" id="UPA00904">
    <property type="reaction ID" value="UER00878"/>
</dbReference>
<dbReference type="CDD" id="cd02232">
    <property type="entry name" value="cupin_ARD"/>
    <property type="match status" value="1"/>
</dbReference>
<keyword evidence="7 9" id="KW-0408">Iron</keyword>
<comment type="subunit">
    <text evidence="9">Monomer.</text>
</comment>
<comment type="catalytic activity">
    <reaction evidence="1 9">
        <text>1,2-dihydroxy-5-(methylsulfanyl)pent-1-en-3-one + O2 = 4-methylsulfanyl-2-oxobutanoate + formate + 2 H(+)</text>
        <dbReference type="Rhea" id="RHEA:24504"/>
        <dbReference type="ChEBI" id="CHEBI:15378"/>
        <dbReference type="ChEBI" id="CHEBI:15379"/>
        <dbReference type="ChEBI" id="CHEBI:15740"/>
        <dbReference type="ChEBI" id="CHEBI:16723"/>
        <dbReference type="ChEBI" id="CHEBI:49252"/>
        <dbReference type="EC" id="1.13.11.54"/>
    </reaction>
</comment>
<feature type="site" description="May play a role in transmitting local conformational changes" evidence="9">
    <location>
        <position position="102"/>
    </location>
</feature>
<comment type="function">
    <text evidence="9">Catalyzes 2 different reactions between oxygene and the acireductone 1,2-dihydroxy-3-keto-5-methylthiopentene (DHK-MTPene) depending upon the metal bound in the active site. Fe-containing acireductone dioxygenase (Fe-ARD) produces formate and 2-keto-4-methylthiobutyrate (KMTB), the alpha-ketoacid precursor of methionine in the methionine recycle pathway. Ni-containing acireductone dioxygenase (Ni-ARD) produces methylthiopropionate, carbon monoxide and formate, and does not lie on the methionine recycle pathway.</text>
</comment>